<name>A0A1S3K0L3_LINAN</name>
<evidence type="ECO:0000256" key="12">
    <source>
        <dbReference type="PROSITE-ProRule" id="PRU00352"/>
    </source>
</evidence>
<keyword evidence="13" id="KW-0175">Coiled coil</keyword>
<dbReference type="FunFam" id="2.60.40.10:FF:000131">
    <property type="entry name" value="Plexin A2"/>
    <property type="match status" value="1"/>
</dbReference>
<dbReference type="InterPro" id="IPR014756">
    <property type="entry name" value="Ig_E-set"/>
</dbReference>
<evidence type="ECO:0000256" key="9">
    <source>
        <dbReference type="ARBA" id="ARBA00023136"/>
    </source>
</evidence>
<reference evidence="17" key="2">
    <citation type="submission" date="2025-08" db="UniProtKB">
        <authorList>
            <consortium name="RefSeq"/>
        </authorList>
    </citation>
    <scope>IDENTIFICATION</scope>
</reference>
<dbReference type="GO" id="GO:0005886">
    <property type="term" value="C:plasma membrane"/>
    <property type="evidence" value="ECO:0007669"/>
    <property type="project" value="UniProtKB-SubCell"/>
</dbReference>
<dbReference type="PROSITE" id="PS51004">
    <property type="entry name" value="SEMA"/>
    <property type="match status" value="1"/>
</dbReference>
<dbReference type="FunFam" id="2.60.40.10:FF:000071">
    <property type="entry name" value="Plexin A2"/>
    <property type="match status" value="1"/>
</dbReference>
<keyword evidence="7" id="KW-0677">Repeat</keyword>
<comment type="subcellular location">
    <subcellularLocation>
        <location evidence="1">Cell membrane</location>
        <topology evidence="1">Single-pass type I membrane protein</topology>
    </subcellularLocation>
</comment>
<dbReference type="Gene3D" id="3.10.20.90">
    <property type="entry name" value="Phosphatidylinositol 3-kinase Catalytic Subunit, Chain A, domain 1"/>
    <property type="match status" value="1"/>
</dbReference>
<feature type="transmembrane region" description="Helical" evidence="14">
    <location>
        <begin position="953"/>
        <end position="975"/>
    </location>
</feature>
<dbReference type="Pfam" id="PF01437">
    <property type="entry name" value="PSI"/>
    <property type="match status" value="1"/>
</dbReference>
<feature type="coiled-coil region" evidence="13">
    <location>
        <begin position="980"/>
        <end position="1007"/>
    </location>
</feature>
<dbReference type="PANTHER" id="PTHR22625:SF44">
    <property type="entry name" value="PLEXIN-B"/>
    <property type="match status" value="1"/>
</dbReference>
<protein>
    <submittedName>
        <fullName evidence="17">Plexin-A4 isoform X1</fullName>
    </submittedName>
</protein>
<dbReference type="InterPro" id="IPR013548">
    <property type="entry name" value="Plexin_cytoplasmic_RasGAP_dom"/>
</dbReference>
<comment type="similarity">
    <text evidence="2">Belongs to the plexin family.</text>
</comment>
<evidence type="ECO:0000256" key="3">
    <source>
        <dbReference type="ARBA" id="ARBA00022475"/>
    </source>
</evidence>
<keyword evidence="6" id="KW-0732">Signal</keyword>
<evidence type="ECO:0000256" key="6">
    <source>
        <dbReference type="ARBA" id="ARBA00022729"/>
    </source>
</evidence>
<dbReference type="InterPro" id="IPR013783">
    <property type="entry name" value="Ig-like_fold"/>
</dbReference>
<evidence type="ECO:0000256" key="4">
    <source>
        <dbReference type="ARBA" id="ARBA00022553"/>
    </source>
</evidence>
<dbReference type="InterPro" id="IPR046800">
    <property type="entry name" value="Plexin_RBD"/>
</dbReference>
<evidence type="ECO:0000256" key="10">
    <source>
        <dbReference type="ARBA" id="ARBA00023157"/>
    </source>
</evidence>
<dbReference type="GO" id="GO:0030334">
    <property type="term" value="P:regulation of cell migration"/>
    <property type="evidence" value="ECO:0007669"/>
    <property type="project" value="TreeGrafter"/>
</dbReference>
<dbReference type="STRING" id="7574.A0A1S3K0L3"/>
<dbReference type="Pfam" id="PF01403">
    <property type="entry name" value="Sema"/>
    <property type="match status" value="1"/>
</dbReference>
<dbReference type="SUPFAM" id="SSF103575">
    <property type="entry name" value="Plexin repeat"/>
    <property type="match status" value="1"/>
</dbReference>
<keyword evidence="5 14" id="KW-0812">Transmembrane</keyword>
<dbReference type="SMART" id="SM00429">
    <property type="entry name" value="IPT"/>
    <property type="match status" value="4"/>
</dbReference>
<dbReference type="InterPro" id="IPR031148">
    <property type="entry name" value="Plexin"/>
</dbReference>
<gene>
    <name evidence="17" type="primary">LOC106177824</name>
</gene>
<dbReference type="InterPro" id="IPR015943">
    <property type="entry name" value="WD40/YVTN_repeat-like_dom_sf"/>
</dbReference>
<dbReference type="InterPro" id="IPR036352">
    <property type="entry name" value="Semap_dom_sf"/>
</dbReference>
<dbReference type="Pfam" id="PF08337">
    <property type="entry name" value="Plexin_cytopl"/>
    <property type="match status" value="1"/>
</dbReference>
<dbReference type="GO" id="GO:0017154">
    <property type="term" value="F:semaphorin receptor activity"/>
    <property type="evidence" value="ECO:0007669"/>
    <property type="project" value="InterPro"/>
</dbReference>
<dbReference type="RefSeq" id="XP_013416173.1">
    <property type="nucleotide sequence ID" value="XM_013560719.2"/>
</dbReference>
<keyword evidence="10" id="KW-1015">Disulfide bond</keyword>
<dbReference type="SUPFAM" id="SSF81296">
    <property type="entry name" value="E set domains"/>
    <property type="match status" value="4"/>
</dbReference>
<evidence type="ECO:0000259" key="15">
    <source>
        <dbReference type="PROSITE" id="PS51004"/>
    </source>
</evidence>
<dbReference type="CDD" id="cd12205">
    <property type="entry name" value="RasGAP_plexin"/>
    <property type="match status" value="1"/>
</dbReference>
<sequence>MPLRCEGTNSDYYYNLAKSISVTKLGSDNILVGTFVKGSATALCVFSMESINAVIKDRYEQCYAGNGNTEAAQFPRGPHRCQSLPSYNYGSYYCNHDYGSVNTPLVSTTPATSTPALTSTSSTWIAIATTTTTNYTVAFVGTADGQLKKILVQSNTSAVEYTSVQVSSDQVKDIKLDSVEEHLYVMTKYKVSKLKVEDCGSYSTCDECLASRDPYCGWCSLENKCSRKSWCSDADGTARWLPFDNGQCTKINTISPFNTPLARPTQVNLSVSLLPPGQTYQCVFDTTAVSATVTGGNLVTCDTPTSLPTIPTGDDHITIPLSIKSVTTGKKFLTTNFTYFDCGAHSGCVSCTSSSWACDWCIYANTCTHTSSTCSPSGGVIPGQNSHVNVGIKGPTQCPQLLPRAQDVLLPAGVTKVISLSGKNLPVPQAGQGDYQCKIGTNTVPAIRQNDSAIDCQSHAYVYRAITGQERHEIQVIWNNNHVIDQPMGSEVSAILYKCDIMGTTCGTCIGGVNTKFGCAFCGGTCKYRPTCSVPAENTCPDVIINWVSPLSAPIEGHTKVTINGTNLGTSDASIPTVRLAGVACRPVVEDYVVSKRIVCTAAEAPGRLPRNGSIEVQVQGLGRVYNYSKQFRYVDPKLETVFPVKGPMSGGTRLTVRGKDLNAGNLDNISLTLGEEMLPCIVDRSTIGSHSTICATPGVDRPKVVTSVRMFFDGSVRMLDQNPFRYTEDPVVEKIMPLASFLSGGRNLTITGKNFDSIQQPKMFVWYGKEKSTHNTTNCKHVPEMRDTVITCPSPRAPLGVIATAPPTVSSLRYKRQADENNSVKIGLIMDGVLSVQNLTNITNTMLYVVDPVFSNLTSDGSVYIQEGTNLVINGHFLNLAASKMDVTVLIGGVPCNVTSISTNQLVCTVPSSQPEGKDKNPPVVTVKMGNLNFQVGSLKYKQESEGALPPWVIGLIVGVVVVLLVIIIVIIIYNRRRAMKARQEYKKVQMQLDTLESNVRNECKQAFLSAAFAELQTDMSDLTSDLIATGIPYWDFHSYAFKVLFPRQAYHQVLDRIDVDPGSRPSVEQGMRQFEQLLNNKAFLLVFIRTLEAQKGFGIKDKVNVASLLMIIFLNKMDYATEVLKSLLEDLVDKSVTGKHPKLMLRRTESVVEKLLTNWLSLSLYGYLKTSTGNPLFMLYKSIKHQMEKGPVDVVTADARYSLSEERLLREKIELKSITLNVVQEGGEMLQCRVLDCDSITQVKGKLLDAMYKNTPFSRRPPAETLDLEWRHGRGGHLVLQDQDVTSEYEDGWRRINTLAHYKVSDGAQMALVDSHNNTLRSTNSNMESTFMSVNSSTPMVQDVEQGAKAYHLTKPQDDGTIQKHGHKVISEIFLTRLLSTKGTLQKFIDDLFENILAVNGSLPPCIKYLFDFLDEQARRHGISDPEVVHTWKNNSLPLRFWVNIIKNPDFLFDIQVSHITDSCLSVIAQTFIDSCSTSEHRLGKDSPSNKLLFAKDIPRYKEKVQRFYNSIKDMPAVSDQEMAIAMNELSRTCCTQFNKTTAVWEVYHYATTYHDEIYEELQDSPEASKQRLPMKFEAVADTVRGEKDGYAEINFKSDDMRHVQFV</sequence>
<proteinExistence type="inferred from homology"/>
<dbReference type="InterPro" id="IPR041019">
    <property type="entry name" value="TIG1_plexin"/>
</dbReference>
<feature type="domain" description="Sema" evidence="15">
    <location>
        <begin position="1"/>
        <end position="196"/>
    </location>
</feature>
<dbReference type="Pfam" id="PF18020">
    <property type="entry name" value="TIG_2"/>
    <property type="match status" value="1"/>
</dbReference>
<dbReference type="Gene3D" id="2.130.10.10">
    <property type="entry name" value="YVTN repeat-like/Quinoprotein amine dehydrogenase"/>
    <property type="match status" value="1"/>
</dbReference>
<dbReference type="GeneID" id="106177824"/>
<evidence type="ECO:0000256" key="11">
    <source>
        <dbReference type="ARBA" id="ARBA00023180"/>
    </source>
</evidence>
<dbReference type="GO" id="GO:0007162">
    <property type="term" value="P:negative regulation of cell adhesion"/>
    <property type="evidence" value="ECO:0007669"/>
    <property type="project" value="TreeGrafter"/>
</dbReference>
<dbReference type="CDD" id="cd00603">
    <property type="entry name" value="IPT_PCSR"/>
    <property type="match status" value="1"/>
</dbReference>
<dbReference type="Pfam" id="PF20170">
    <property type="entry name" value="Plexin_RBD"/>
    <property type="match status" value="1"/>
</dbReference>
<reference evidence="17" key="1">
    <citation type="journal article" date="2015" name="Nat. Commun.">
        <title>The Lingula genome provides insights into brachiopod evolution and the origin of phosphate biomineralization.</title>
        <authorList>
            <person name="Luo Y.J."/>
            <person name="Takeuchi T."/>
            <person name="Koyanagi R."/>
            <person name="Yamada L."/>
            <person name="Kanda M."/>
            <person name="Khalturina M."/>
            <person name="Fujie M."/>
            <person name="Yamasaki S.I."/>
            <person name="Endo K."/>
            <person name="Satoh N."/>
        </authorList>
    </citation>
    <scope>NUCLEOTIDE SEQUENCE</scope>
</reference>
<dbReference type="SUPFAM" id="SSF101912">
    <property type="entry name" value="Sema domain"/>
    <property type="match status" value="1"/>
</dbReference>
<comment type="caution">
    <text evidence="12">Lacks conserved residue(s) required for the propagation of feature annotation.</text>
</comment>
<dbReference type="Pfam" id="PF24479">
    <property type="entry name" value="PSI_PlexinA-B"/>
    <property type="match status" value="1"/>
</dbReference>
<evidence type="ECO:0000256" key="14">
    <source>
        <dbReference type="SAM" id="Phobius"/>
    </source>
</evidence>
<keyword evidence="11" id="KW-0325">Glycoprotein</keyword>
<dbReference type="OrthoDB" id="125363at2759"/>
<dbReference type="InterPro" id="IPR041362">
    <property type="entry name" value="TIG2_plexin"/>
</dbReference>
<keyword evidence="8 14" id="KW-1133">Transmembrane helix</keyword>
<dbReference type="Pfam" id="PF17960">
    <property type="entry name" value="TIG_plexin"/>
    <property type="match status" value="1"/>
</dbReference>
<keyword evidence="4" id="KW-0597">Phosphoprotein</keyword>
<dbReference type="InterPro" id="IPR008936">
    <property type="entry name" value="Rho_GTPase_activation_prot"/>
</dbReference>
<dbReference type="SMART" id="SM00423">
    <property type="entry name" value="PSI"/>
    <property type="match status" value="3"/>
</dbReference>
<dbReference type="SUPFAM" id="SSF48350">
    <property type="entry name" value="GTPase activation domain, GAP"/>
    <property type="match status" value="1"/>
</dbReference>
<dbReference type="KEGG" id="lak:106177824"/>
<dbReference type="GO" id="GO:0002116">
    <property type="term" value="C:semaphorin receptor complex"/>
    <property type="evidence" value="ECO:0007669"/>
    <property type="project" value="TreeGrafter"/>
</dbReference>
<dbReference type="GO" id="GO:0008360">
    <property type="term" value="P:regulation of cell shape"/>
    <property type="evidence" value="ECO:0007669"/>
    <property type="project" value="TreeGrafter"/>
</dbReference>
<evidence type="ECO:0000313" key="16">
    <source>
        <dbReference type="Proteomes" id="UP000085678"/>
    </source>
</evidence>
<dbReference type="InterPro" id="IPR002165">
    <property type="entry name" value="Plexin_repeat"/>
</dbReference>
<dbReference type="Pfam" id="PF01833">
    <property type="entry name" value="TIG"/>
    <property type="match status" value="4"/>
</dbReference>
<organism evidence="16 17">
    <name type="scientific">Lingula anatina</name>
    <name type="common">Brachiopod</name>
    <name type="synonym">Lingula unguis</name>
    <dbReference type="NCBI Taxonomy" id="7574"/>
    <lineage>
        <taxon>Eukaryota</taxon>
        <taxon>Metazoa</taxon>
        <taxon>Spiralia</taxon>
        <taxon>Lophotrochozoa</taxon>
        <taxon>Brachiopoda</taxon>
        <taxon>Linguliformea</taxon>
        <taxon>Lingulata</taxon>
        <taxon>Lingulida</taxon>
        <taxon>Linguloidea</taxon>
        <taxon>Lingulidae</taxon>
        <taxon>Lingula</taxon>
    </lineage>
</organism>
<dbReference type="Gene3D" id="1.10.506.10">
    <property type="entry name" value="GTPase Activation - p120gap, domain 1"/>
    <property type="match status" value="1"/>
</dbReference>
<dbReference type="Proteomes" id="UP000085678">
    <property type="component" value="Unplaced"/>
</dbReference>
<dbReference type="InParanoid" id="A0A1S3K0L3"/>
<evidence type="ECO:0000256" key="7">
    <source>
        <dbReference type="ARBA" id="ARBA00022737"/>
    </source>
</evidence>
<accession>A0A1S3K0L3</accession>
<evidence type="ECO:0000256" key="13">
    <source>
        <dbReference type="SAM" id="Coils"/>
    </source>
</evidence>
<keyword evidence="16" id="KW-1185">Reference proteome</keyword>
<dbReference type="PANTHER" id="PTHR22625">
    <property type="entry name" value="PLEXIN"/>
    <property type="match status" value="1"/>
</dbReference>
<evidence type="ECO:0000256" key="1">
    <source>
        <dbReference type="ARBA" id="ARBA00004251"/>
    </source>
</evidence>
<evidence type="ECO:0000256" key="5">
    <source>
        <dbReference type="ARBA" id="ARBA00022692"/>
    </source>
</evidence>
<evidence type="ECO:0000256" key="8">
    <source>
        <dbReference type="ARBA" id="ARBA00022989"/>
    </source>
</evidence>
<keyword evidence="3" id="KW-1003">Cell membrane</keyword>
<evidence type="ECO:0000256" key="2">
    <source>
        <dbReference type="ARBA" id="ARBA00010297"/>
    </source>
</evidence>
<evidence type="ECO:0000313" key="17">
    <source>
        <dbReference type="RefSeq" id="XP_013416173.1"/>
    </source>
</evidence>
<dbReference type="InterPro" id="IPR001627">
    <property type="entry name" value="Semap_dom"/>
</dbReference>
<dbReference type="InterPro" id="IPR002909">
    <property type="entry name" value="IPT_dom"/>
</dbReference>
<dbReference type="Gene3D" id="2.60.40.10">
    <property type="entry name" value="Immunoglobulins"/>
    <property type="match status" value="6"/>
</dbReference>
<keyword evidence="9 14" id="KW-0472">Membrane</keyword>
<dbReference type="GO" id="GO:0050772">
    <property type="term" value="P:positive regulation of axonogenesis"/>
    <property type="evidence" value="ECO:0007669"/>
    <property type="project" value="TreeGrafter"/>
</dbReference>
<dbReference type="InterPro" id="IPR016201">
    <property type="entry name" value="PSI"/>
</dbReference>